<comment type="caution">
    <text evidence="8">The sequence shown here is derived from an EMBL/GenBank/DDBJ whole genome shotgun (WGS) entry which is preliminary data.</text>
</comment>
<evidence type="ECO:0000256" key="1">
    <source>
        <dbReference type="ARBA" id="ARBA00006620"/>
    </source>
</evidence>
<keyword evidence="3" id="KW-0540">Nuclease</keyword>
<dbReference type="GO" id="GO:0004519">
    <property type="term" value="F:endonuclease activity"/>
    <property type="evidence" value="ECO:0007669"/>
    <property type="project" value="UniProtKB-KW"/>
</dbReference>
<evidence type="ECO:0000313" key="9">
    <source>
        <dbReference type="Proteomes" id="UP000178372"/>
    </source>
</evidence>
<evidence type="ECO:0000256" key="2">
    <source>
        <dbReference type="ARBA" id="ARBA00022649"/>
    </source>
</evidence>
<evidence type="ECO:0000256" key="7">
    <source>
        <dbReference type="ARBA" id="ARBA00023016"/>
    </source>
</evidence>
<dbReference type="Pfam" id="PF07927">
    <property type="entry name" value="HicA_toxin"/>
    <property type="match status" value="1"/>
</dbReference>
<dbReference type="GO" id="GO:0003729">
    <property type="term" value="F:mRNA binding"/>
    <property type="evidence" value="ECO:0007669"/>
    <property type="project" value="InterPro"/>
</dbReference>
<dbReference type="PANTHER" id="PTHR34873">
    <property type="entry name" value="SSR1766 PROTEIN"/>
    <property type="match status" value="1"/>
</dbReference>
<dbReference type="AlphaFoldDB" id="A0A1F7GB87"/>
<dbReference type="SUPFAM" id="SSF54786">
    <property type="entry name" value="YcfA/nrd intein domain"/>
    <property type="match status" value="1"/>
</dbReference>
<organism evidence="8 9">
    <name type="scientific">Candidatus Roizmanbacteria bacterium RIFCSPHIGHO2_01_FULL_39_12b</name>
    <dbReference type="NCBI Taxonomy" id="1802030"/>
    <lineage>
        <taxon>Bacteria</taxon>
        <taxon>Candidatus Roizmaniibacteriota</taxon>
    </lineage>
</organism>
<evidence type="ECO:0000256" key="5">
    <source>
        <dbReference type="ARBA" id="ARBA00022801"/>
    </source>
</evidence>
<dbReference type="EMBL" id="MFZF01000020">
    <property type="protein sequence ID" value="OGK16169.1"/>
    <property type="molecule type" value="Genomic_DNA"/>
</dbReference>
<dbReference type="GO" id="GO:0016787">
    <property type="term" value="F:hydrolase activity"/>
    <property type="evidence" value="ECO:0007669"/>
    <property type="project" value="UniProtKB-KW"/>
</dbReference>
<dbReference type="InterPro" id="IPR012933">
    <property type="entry name" value="HicA_mRNA_interferase"/>
</dbReference>
<evidence type="ECO:0000256" key="6">
    <source>
        <dbReference type="ARBA" id="ARBA00022884"/>
    </source>
</evidence>
<keyword evidence="7" id="KW-0346">Stress response</keyword>
<keyword evidence="2" id="KW-1277">Toxin-antitoxin system</keyword>
<comment type="similarity">
    <text evidence="1">Belongs to the HicA mRNA interferase family.</text>
</comment>
<dbReference type="PANTHER" id="PTHR34873:SF3">
    <property type="entry name" value="ADDICTION MODULE TOXIN, HICA FAMILY"/>
    <property type="match status" value="1"/>
</dbReference>
<name>A0A1F7GB87_9BACT</name>
<evidence type="ECO:0000256" key="4">
    <source>
        <dbReference type="ARBA" id="ARBA00022759"/>
    </source>
</evidence>
<reference evidence="8 9" key="1">
    <citation type="journal article" date="2016" name="Nat. Commun.">
        <title>Thousands of microbial genomes shed light on interconnected biogeochemical processes in an aquifer system.</title>
        <authorList>
            <person name="Anantharaman K."/>
            <person name="Brown C.T."/>
            <person name="Hug L.A."/>
            <person name="Sharon I."/>
            <person name="Castelle C.J."/>
            <person name="Probst A.J."/>
            <person name="Thomas B.C."/>
            <person name="Singh A."/>
            <person name="Wilkins M.J."/>
            <person name="Karaoz U."/>
            <person name="Brodie E.L."/>
            <person name="Williams K.H."/>
            <person name="Hubbard S.S."/>
            <person name="Banfield J.F."/>
        </authorList>
    </citation>
    <scope>NUCLEOTIDE SEQUENCE [LARGE SCALE GENOMIC DNA]</scope>
</reference>
<dbReference type="InterPro" id="IPR038570">
    <property type="entry name" value="HicA_sf"/>
</dbReference>
<keyword evidence="4" id="KW-0255">Endonuclease</keyword>
<sequence>MPKLPILKPKDAIKRFQKLGFVKDRQTGSHVILYHMKTKQRATIPLHLKDLPKGTLKAILNQTGISVEEFISV</sequence>
<gene>
    <name evidence="8" type="ORF">A2690_01885</name>
</gene>
<dbReference type="Proteomes" id="UP000178372">
    <property type="component" value="Unassembled WGS sequence"/>
</dbReference>
<keyword evidence="5" id="KW-0378">Hydrolase</keyword>
<accession>A0A1F7GB87</accession>
<proteinExistence type="inferred from homology"/>
<keyword evidence="6" id="KW-0694">RNA-binding</keyword>
<evidence type="ECO:0000313" key="8">
    <source>
        <dbReference type="EMBL" id="OGK16169.1"/>
    </source>
</evidence>
<protein>
    <recommendedName>
        <fullName evidence="10">Toxin HicA</fullName>
    </recommendedName>
</protein>
<dbReference type="Gene3D" id="3.30.920.30">
    <property type="entry name" value="Hypothetical protein"/>
    <property type="match status" value="1"/>
</dbReference>
<evidence type="ECO:0008006" key="10">
    <source>
        <dbReference type="Google" id="ProtNLM"/>
    </source>
</evidence>
<evidence type="ECO:0000256" key="3">
    <source>
        <dbReference type="ARBA" id="ARBA00022722"/>
    </source>
</evidence>